<feature type="compositionally biased region" description="Polar residues" evidence="9">
    <location>
        <begin position="384"/>
        <end position="394"/>
    </location>
</feature>
<organism evidence="11 12">
    <name type="scientific">Clytia hemisphaerica</name>
    <dbReference type="NCBI Taxonomy" id="252671"/>
    <lineage>
        <taxon>Eukaryota</taxon>
        <taxon>Metazoa</taxon>
        <taxon>Cnidaria</taxon>
        <taxon>Hydrozoa</taxon>
        <taxon>Hydroidolina</taxon>
        <taxon>Leptothecata</taxon>
        <taxon>Obeliida</taxon>
        <taxon>Clytiidae</taxon>
        <taxon>Clytia</taxon>
    </lineage>
</organism>
<dbReference type="PANTHER" id="PTHR45797:SF1">
    <property type="entry name" value="HELICASE ARIP4"/>
    <property type="match status" value="1"/>
</dbReference>
<feature type="region of interest" description="Disordered" evidence="9">
    <location>
        <begin position="1302"/>
        <end position="1335"/>
    </location>
</feature>
<evidence type="ECO:0000256" key="5">
    <source>
        <dbReference type="ARBA" id="ARBA00022806"/>
    </source>
</evidence>
<dbReference type="InterPro" id="IPR001650">
    <property type="entry name" value="Helicase_C-like"/>
</dbReference>
<dbReference type="GO" id="GO:0003677">
    <property type="term" value="F:DNA binding"/>
    <property type="evidence" value="ECO:0007669"/>
    <property type="project" value="UniProtKB-KW"/>
</dbReference>
<dbReference type="Gene3D" id="3.40.50.300">
    <property type="entry name" value="P-loop containing nucleotide triphosphate hydrolases"/>
    <property type="match status" value="2"/>
</dbReference>
<feature type="compositionally biased region" description="Low complexity" evidence="9">
    <location>
        <begin position="98"/>
        <end position="109"/>
    </location>
</feature>
<keyword evidence="4" id="KW-0378">Hydrolase</keyword>
<feature type="compositionally biased region" description="Low complexity" evidence="9">
    <location>
        <begin position="888"/>
        <end position="899"/>
    </location>
</feature>
<proteinExistence type="inferred from homology"/>
<dbReference type="PANTHER" id="PTHR45797">
    <property type="entry name" value="RAD54-LIKE"/>
    <property type="match status" value="1"/>
</dbReference>
<dbReference type="GO" id="GO:0016887">
    <property type="term" value="F:ATP hydrolysis activity"/>
    <property type="evidence" value="ECO:0007669"/>
    <property type="project" value="InterPro"/>
</dbReference>
<feature type="compositionally biased region" description="Low complexity" evidence="9">
    <location>
        <begin position="177"/>
        <end position="187"/>
    </location>
</feature>
<feature type="compositionally biased region" description="Polar residues" evidence="9">
    <location>
        <begin position="1320"/>
        <end position="1335"/>
    </location>
</feature>
<dbReference type="RefSeq" id="XP_066935875.1">
    <property type="nucleotide sequence ID" value="XM_067079774.1"/>
</dbReference>
<keyword evidence="5" id="KW-0347">Helicase</keyword>
<dbReference type="CDD" id="cd18793">
    <property type="entry name" value="SF2_C_SNF"/>
    <property type="match status" value="1"/>
</dbReference>
<reference evidence="11" key="1">
    <citation type="submission" date="2021-01" db="UniProtKB">
        <authorList>
            <consortium name="EnsemblMetazoa"/>
        </authorList>
    </citation>
    <scope>IDENTIFICATION</scope>
</reference>
<feature type="compositionally biased region" description="Acidic residues" evidence="9">
    <location>
        <begin position="45"/>
        <end position="68"/>
    </location>
</feature>
<name>A0A7M5XD47_9CNID</name>
<evidence type="ECO:0000256" key="4">
    <source>
        <dbReference type="ARBA" id="ARBA00022801"/>
    </source>
</evidence>
<dbReference type="Proteomes" id="UP000594262">
    <property type="component" value="Unplaced"/>
</dbReference>
<comment type="subcellular location">
    <subcellularLocation>
        <location evidence="1">Nucleus</location>
    </subcellularLocation>
</comment>
<dbReference type="InterPro" id="IPR049730">
    <property type="entry name" value="SNF2/RAD54-like_C"/>
</dbReference>
<keyword evidence="3" id="KW-0547">Nucleotide-binding</keyword>
<evidence type="ECO:0000256" key="3">
    <source>
        <dbReference type="ARBA" id="ARBA00022741"/>
    </source>
</evidence>
<feature type="region of interest" description="Disordered" evidence="9">
    <location>
        <begin position="384"/>
        <end position="413"/>
    </location>
</feature>
<keyword evidence="8" id="KW-0539">Nucleus</keyword>
<feature type="domain" description="Helicase C-terminal" evidence="10">
    <location>
        <begin position="979"/>
        <end position="1150"/>
    </location>
</feature>
<feature type="region of interest" description="Disordered" evidence="9">
    <location>
        <begin position="177"/>
        <end position="215"/>
    </location>
</feature>
<dbReference type="InterPro" id="IPR027417">
    <property type="entry name" value="P-loop_NTPase"/>
</dbReference>
<evidence type="ECO:0000313" key="12">
    <source>
        <dbReference type="Proteomes" id="UP000594262"/>
    </source>
</evidence>
<feature type="compositionally biased region" description="Polar residues" evidence="9">
    <location>
        <begin position="402"/>
        <end position="413"/>
    </location>
</feature>
<feature type="compositionally biased region" description="Low complexity" evidence="9">
    <location>
        <begin position="1302"/>
        <end position="1319"/>
    </location>
</feature>
<feature type="compositionally biased region" description="Acidic residues" evidence="9">
    <location>
        <begin position="1425"/>
        <end position="1436"/>
    </location>
</feature>
<dbReference type="GO" id="GO:0004386">
    <property type="term" value="F:helicase activity"/>
    <property type="evidence" value="ECO:0007669"/>
    <property type="project" value="UniProtKB-KW"/>
</dbReference>
<dbReference type="Pfam" id="PF00271">
    <property type="entry name" value="Helicase_C"/>
    <property type="match status" value="1"/>
</dbReference>
<dbReference type="GO" id="GO:0005634">
    <property type="term" value="C:nucleus"/>
    <property type="evidence" value="ECO:0007669"/>
    <property type="project" value="UniProtKB-SubCell"/>
</dbReference>
<sequence length="1436" mass="161011">MSSQNLKRQAEECLEEVENQPKRNMTEHPYTVVPGPSNEYSIEDHWDEENESESELEEGEDHEKDEDSDMAHETVNIEDDSYLSFSDNEITEERISSKPTTTTTNVNTQKKLKKKHKKKNPNMRKNIRNVLTDTQLDSATQKLREQELDRLMRLGMIGNKSVVVPPMVNRSPVIVKPTTKPKQATKPSDVICLSSSDEDSHEPEGESIPSTSSATRADRKEIFVLSSDSDEEEMEDDGALANHHTDLGLHTRDTFNKPEADGRVWINLNKKEFEEKVFLSKHISQILKPHQIGGLRFMFDNLIESVNEFRPNRGNGCILAHAMGLGKTIQTITFINLFLKCTPADRVLCVVPVNTIQNWSHEFNKWIPKRPQSTKVETDILQNNVAKGTSPQRQQKSKGSSKNKTDLTVQPAQNENTNMEVHESMAILTGKSISPKMQNNQLAQFNLTSVDMQGPNGAVSSPQSVLGEFSSNNTSGCANNLNSIVTTGKGSQQTIDSDQIIDQESISQQSINSAVNSLPKETEHQSLSTDTNDLFSLLGCPSTENALAQNSEQSGFKTNLSNGQPKDTFTDFSTIKTLLDDMVNFVGENEKVAKQYDDSGMVVDPLNTGEDEDVDRYRDFDVYLIDAQKTWPDRINTIDSWVENGGVLLIGYEMYRMLASGIKFPKLKGRKGKILLEDKRDLKKAMKEAICDPGPDLVVCDEGHRIRNYQSGISQSLKSINTSKRLVLTGYPLQNNLIEYWCMVDFVRPDYLGTRQEFANMFERPILNGQCVDSTTADKRLMRERAHVLFSLLQGFVQRRGHKVFKSILPDKYEHVIMVRMSPAQKALYQRLVELTREAYSDSLNPIKTFHLCCKIWNHPDILYKAMQAASNGTAMDIFNDEDDIDNDTTTASSSSSTSGKPPSKRKKMHHSNSPSPAQLMMQAMGGQGQQPQLEIGFNPFGGPDPRQILMDITQWAPEVFQNCGYKPGDVNNSGKFLILSQLIREAVAEDDKMLIFSQSLFTLNTIEEMLKKSAVVESEPSGSTWKKGEHYFRIDGSTTSYERERYINAFNEETNRKAKLFLLSTRAGCLGINLVGANRVVVFDVSWNPCHDAQAVCRVYRYGQVKPCYIYRLVASNTMEKKIYYRQISKQGISNRVVDEMNQTENFSKNEIQSLIAEDWVEEPRPDFSHFVTSHCDRILSSIVLECSDWITQVPFKHESLLINDEETDKLTGSEKRAAKRAYEQQKQISRGSYGGGGFGYRPLQPNFPLNPPVAPVRPFSWRPPISITSSLPSMASNSGMRISFPVMIGNQTITASRTVHSSNNTTSSSMNRVSSFSPYQPRSLPQTTSITSSTADPLLNSMLTSLRGSLSASHLIRQRLNQNTADNNDDGDNDDDNDITTAAQNAVLSNYQENVAKILMNASSASLNSSPMMMSSSSNDVIVLDDSDDEDDVT</sequence>
<feature type="region of interest" description="Disordered" evidence="9">
    <location>
        <begin position="881"/>
        <end position="932"/>
    </location>
</feature>
<keyword evidence="12" id="KW-1185">Reference proteome</keyword>
<dbReference type="SMART" id="SM00490">
    <property type="entry name" value="HELICc"/>
    <property type="match status" value="1"/>
</dbReference>
<evidence type="ECO:0000313" key="11">
    <source>
        <dbReference type="EnsemblMetazoa" id="CLYHEMP020747.1"/>
    </source>
</evidence>
<comment type="similarity">
    <text evidence="2">Belongs to the SNF2/RAD54 helicase family.</text>
</comment>
<evidence type="ECO:0000256" key="6">
    <source>
        <dbReference type="ARBA" id="ARBA00022840"/>
    </source>
</evidence>
<dbReference type="EnsemblMetazoa" id="CLYHEMT020747.1">
    <property type="protein sequence ID" value="CLYHEMP020747.1"/>
    <property type="gene ID" value="CLYHEMG020747"/>
</dbReference>
<evidence type="ECO:0000256" key="7">
    <source>
        <dbReference type="ARBA" id="ARBA00023125"/>
    </source>
</evidence>
<accession>A0A7M5XD47</accession>
<dbReference type="GeneID" id="136823592"/>
<dbReference type="Gene3D" id="3.40.50.10810">
    <property type="entry name" value="Tandem AAA-ATPase domain"/>
    <property type="match status" value="2"/>
</dbReference>
<keyword evidence="6" id="KW-0067">ATP-binding</keyword>
<protein>
    <recommendedName>
        <fullName evidence="10">Helicase C-terminal domain-containing protein</fullName>
    </recommendedName>
</protein>
<dbReference type="SUPFAM" id="SSF52540">
    <property type="entry name" value="P-loop containing nucleoside triphosphate hydrolases"/>
    <property type="match status" value="3"/>
</dbReference>
<dbReference type="SMART" id="SM00487">
    <property type="entry name" value="DEXDc"/>
    <property type="match status" value="1"/>
</dbReference>
<dbReference type="GO" id="GO:0005524">
    <property type="term" value="F:ATP binding"/>
    <property type="evidence" value="ECO:0007669"/>
    <property type="project" value="UniProtKB-KW"/>
</dbReference>
<evidence type="ECO:0000259" key="10">
    <source>
        <dbReference type="PROSITE" id="PS51194"/>
    </source>
</evidence>
<feature type="compositionally biased region" description="Basic residues" evidence="9">
    <location>
        <begin position="110"/>
        <end position="120"/>
    </location>
</feature>
<dbReference type="InterPro" id="IPR044574">
    <property type="entry name" value="ARIP4-like"/>
</dbReference>
<evidence type="ECO:0000256" key="1">
    <source>
        <dbReference type="ARBA" id="ARBA00004123"/>
    </source>
</evidence>
<dbReference type="Pfam" id="PF00176">
    <property type="entry name" value="SNF2-rel_dom"/>
    <property type="match status" value="2"/>
</dbReference>
<dbReference type="OrthoDB" id="2020972at2759"/>
<evidence type="ECO:0000256" key="8">
    <source>
        <dbReference type="ARBA" id="ARBA00023242"/>
    </source>
</evidence>
<evidence type="ECO:0000256" key="2">
    <source>
        <dbReference type="ARBA" id="ARBA00007025"/>
    </source>
</evidence>
<dbReference type="InterPro" id="IPR038718">
    <property type="entry name" value="SNF2-like_sf"/>
</dbReference>
<feature type="region of interest" description="Disordered" evidence="9">
    <location>
        <begin position="1409"/>
        <end position="1436"/>
    </location>
</feature>
<dbReference type="Gene3D" id="1.20.120.850">
    <property type="entry name" value="SWI2/SNF2 ATPases, N-terminal domain"/>
    <property type="match status" value="1"/>
</dbReference>
<dbReference type="PROSITE" id="PS51194">
    <property type="entry name" value="HELICASE_CTER"/>
    <property type="match status" value="1"/>
</dbReference>
<evidence type="ECO:0000256" key="9">
    <source>
        <dbReference type="SAM" id="MobiDB-lite"/>
    </source>
</evidence>
<dbReference type="InterPro" id="IPR014001">
    <property type="entry name" value="Helicase_ATP-bd"/>
</dbReference>
<keyword evidence="7" id="KW-0238">DNA-binding</keyword>
<feature type="compositionally biased region" description="Low complexity" evidence="9">
    <location>
        <begin position="1409"/>
        <end position="1424"/>
    </location>
</feature>
<feature type="region of interest" description="Disordered" evidence="9">
    <location>
        <begin position="1"/>
        <end position="120"/>
    </location>
</feature>
<dbReference type="InterPro" id="IPR000330">
    <property type="entry name" value="SNF2_N"/>
</dbReference>
<feature type="compositionally biased region" description="Low complexity" evidence="9">
    <location>
        <begin position="917"/>
        <end position="932"/>
    </location>
</feature>